<dbReference type="Proteomes" id="UP000789739">
    <property type="component" value="Unassembled WGS sequence"/>
</dbReference>
<feature type="compositionally biased region" description="Basic and acidic residues" evidence="1">
    <location>
        <begin position="115"/>
        <end position="131"/>
    </location>
</feature>
<evidence type="ECO:0000256" key="1">
    <source>
        <dbReference type="SAM" id="MobiDB-lite"/>
    </source>
</evidence>
<sequence length="324" mass="36265">MTEQELKSHMLGSTHEHEEEKHNFDINGAQDNDEGGAQEGGAQDGDEGPDEGQGEGPGEEQDEEQDGEEQDEEQDGEEQDEEQDEEHDEEAQKNIEGVEVLDGYASYFSNVSDYDGERDSDGYPEDGKTSESGRSTPVGETLMREDIVVNNALDVYGVLYSKKCGDKMYTIKKHYDSSAVFKDPLVIAEGHDNIFLQFELLSALVTDMTTEFSAVTVSSSSSFASKQFVVIDAVVSYHFPLSQRVPLRSTTMFVFNDKQKIVSHEDMWSVSDLIQNIPIIGWIYGDTGRKINALVSNQLYSFCRGTVLRLRDMVGYKRTPQVYI</sequence>
<dbReference type="PANTHER" id="PTHR34213">
    <property type="entry name" value="NUCLEAR TRANSPORT FACTOR 2 (NTF2) FAMILY PROTEIN"/>
    <property type="match status" value="1"/>
</dbReference>
<organism evidence="2 3">
    <name type="scientific">Paraglomus brasilianum</name>
    <dbReference type="NCBI Taxonomy" id="144538"/>
    <lineage>
        <taxon>Eukaryota</taxon>
        <taxon>Fungi</taxon>
        <taxon>Fungi incertae sedis</taxon>
        <taxon>Mucoromycota</taxon>
        <taxon>Glomeromycotina</taxon>
        <taxon>Glomeromycetes</taxon>
        <taxon>Paraglomerales</taxon>
        <taxon>Paraglomeraceae</taxon>
        <taxon>Paraglomus</taxon>
    </lineage>
</organism>
<dbReference type="InterPro" id="IPR032710">
    <property type="entry name" value="NTF2-like_dom_sf"/>
</dbReference>
<keyword evidence="3" id="KW-1185">Reference proteome</keyword>
<reference evidence="2" key="1">
    <citation type="submission" date="2021-06" db="EMBL/GenBank/DDBJ databases">
        <authorList>
            <person name="Kallberg Y."/>
            <person name="Tangrot J."/>
            <person name="Rosling A."/>
        </authorList>
    </citation>
    <scope>NUCLEOTIDE SEQUENCE</scope>
    <source>
        <strain evidence="2">BR232B</strain>
    </source>
</reference>
<feature type="compositionally biased region" description="Basic and acidic residues" evidence="1">
    <location>
        <begin position="1"/>
        <end position="24"/>
    </location>
</feature>
<feature type="compositionally biased region" description="Acidic residues" evidence="1">
    <location>
        <begin position="44"/>
        <end position="89"/>
    </location>
</feature>
<feature type="region of interest" description="Disordered" evidence="1">
    <location>
        <begin position="1"/>
        <end position="139"/>
    </location>
</feature>
<evidence type="ECO:0000313" key="2">
    <source>
        <dbReference type="EMBL" id="CAG8545465.1"/>
    </source>
</evidence>
<gene>
    <name evidence="2" type="ORF">PBRASI_LOCUS4811</name>
</gene>
<dbReference type="AlphaFoldDB" id="A0A9N9FNF5"/>
<accession>A0A9N9FNF5</accession>
<dbReference type="OrthoDB" id="9995831at2759"/>
<comment type="caution">
    <text evidence="2">The sequence shown here is derived from an EMBL/GenBank/DDBJ whole genome shotgun (WGS) entry which is preliminary data.</text>
</comment>
<name>A0A9N9FNF5_9GLOM</name>
<dbReference type="PANTHER" id="PTHR34213:SF2">
    <property type="entry name" value="NUCLEAR TRANSPORT FACTOR 2 (NTF2) FAMILY PROTEIN"/>
    <property type="match status" value="1"/>
</dbReference>
<evidence type="ECO:0000313" key="3">
    <source>
        <dbReference type="Proteomes" id="UP000789739"/>
    </source>
</evidence>
<proteinExistence type="predicted"/>
<dbReference type="SUPFAM" id="SSF54427">
    <property type="entry name" value="NTF2-like"/>
    <property type="match status" value="1"/>
</dbReference>
<dbReference type="EMBL" id="CAJVPI010000521">
    <property type="protein sequence ID" value="CAG8545465.1"/>
    <property type="molecule type" value="Genomic_DNA"/>
</dbReference>
<protein>
    <submittedName>
        <fullName evidence="2">1165_t:CDS:1</fullName>
    </submittedName>
</protein>